<gene>
    <name evidence="1" type="ORF">AWV77_10025</name>
</gene>
<organism evidence="1 2">
    <name type="scientific">Pseudomonas palleroniana</name>
    <dbReference type="NCBI Taxonomy" id="191390"/>
    <lineage>
        <taxon>Bacteria</taxon>
        <taxon>Pseudomonadati</taxon>
        <taxon>Pseudomonadota</taxon>
        <taxon>Gammaproteobacteria</taxon>
        <taxon>Pseudomonadales</taxon>
        <taxon>Pseudomonadaceae</taxon>
        <taxon>Pseudomonas</taxon>
    </lineage>
</organism>
<sequence length="268" mass="29804">MTPSTFFQTIGGLPFIDEAVQPATLLTAVACSRRNAAPQAHGALTDYLEPGNARALFKRLATSQVEEFDSTECSALEQQEIYTATARICEVSPTWRGFFNIPIRYRKLLQRMSSSTSALIPQTIYLGEQAFDSAIPLEETLVHEHAHIWLNFVMEVYDLQTSQAPRDYVLPSGTPGKTLRGVMAAAHFAAAALKYYRCLHPSTPDTKRQVYLQRYLAGCLETAAERPYFTPMGRLVFNALTDCHHDLIVYPQGNQPCPKSLLPASSQT</sequence>
<protein>
    <recommendedName>
        <fullName evidence="3">HEXXH motif domain-containing protein</fullName>
    </recommendedName>
</protein>
<dbReference type="RefSeq" id="WP_060754113.1">
    <property type="nucleotide sequence ID" value="NZ_LRMR01000010.1"/>
</dbReference>
<comment type="caution">
    <text evidence="1">The sequence shown here is derived from an EMBL/GenBank/DDBJ whole genome shotgun (WGS) entry which is preliminary data.</text>
</comment>
<name>A0A0X7K4W5_9PSED</name>
<dbReference type="AlphaFoldDB" id="A0A0X7K4W5"/>
<accession>A0A0X7K4W5</accession>
<dbReference type="OrthoDB" id="6967660at2"/>
<dbReference type="InterPro" id="IPR026337">
    <property type="entry name" value="AKG_HExxH"/>
</dbReference>
<evidence type="ECO:0000313" key="2">
    <source>
        <dbReference type="Proteomes" id="UP000067111"/>
    </source>
</evidence>
<proteinExistence type="predicted"/>
<evidence type="ECO:0008006" key="3">
    <source>
        <dbReference type="Google" id="ProtNLM"/>
    </source>
</evidence>
<dbReference type="Proteomes" id="UP000067111">
    <property type="component" value="Unassembled WGS sequence"/>
</dbReference>
<dbReference type="NCBIfam" id="TIGR04267">
    <property type="entry name" value="mod_HExxH"/>
    <property type="match status" value="1"/>
</dbReference>
<evidence type="ECO:0000313" key="1">
    <source>
        <dbReference type="EMBL" id="KWU50761.1"/>
    </source>
</evidence>
<dbReference type="EMBL" id="LRMR01000010">
    <property type="protein sequence ID" value="KWU50761.1"/>
    <property type="molecule type" value="Genomic_DNA"/>
</dbReference>
<reference evidence="2" key="1">
    <citation type="submission" date="2016-01" db="EMBL/GenBank/DDBJ databases">
        <authorList>
            <person name="Gamez R.M."/>
            <person name="Rodriguez F."/>
            <person name="Bernal J.F."/>
            <person name="Agarwala R."/>
            <person name="Landsman D."/>
            <person name="Marino-Ramirez L."/>
        </authorList>
    </citation>
    <scope>NUCLEOTIDE SEQUENCE [LARGE SCALE GENOMIC DNA]</scope>
    <source>
        <strain evidence="2">Ps006</strain>
    </source>
</reference>